<feature type="signal peptide" evidence="7">
    <location>
        <begin position="1"/>
        <end position="18"/>
    </location>
</feature>
<evidence type="ECO:0000256" key="6">
    <source>
        <dbReference type="SAM" id="MobiDB-lite"/>
    </source>
</evidence>
<dbReference type="InterPro" id="IPR009003">
    <property type="entry name" value="Peptidase_S1_PA"/>
</dbReference>
<dbReference type="InterPro" id="IPR050430">
    <property type="entry name" value="Peptidase_S1"/>
</dbReference>
<organism evidence="9 10">
    <name type="scientific">Chilo suppressalis</name>
    <name type="common">Asiatic rice borer moth</name>
    <dbReference type="NCBI Taxonomy" id="168631"/>
    <lineage>
        <taxon>Eukaryota</taxon>
        <taxon>Metazoa</taxon>
        <taxon>Ecdysozoa</taxon>
        <taxon>Arthropoda</taxon>
        <taxon>Hexapoda</taxon>
        <taxon>Insecta</taxon>
        <taxon>Pterygota</taxon>
        <taxon>Neoptera</taxon>
        <taxon>Endopterygota</taxon>
        <taxon>Lepidoptera</taxon>
        <taxon>Glossata</taxon>
        <taxon>Ditrysia</taxon>
        <taxon>Pyraloidea</taxon>
        <taxon>Crambidae</taxon>
        <taxon>Crambinae</taxon>
        <taxon>Chilo</taxon>
    </lineage>
</organism>
<feature type="region of interest" description="Disordered" evidence="6">
    <location>
        <begin position="130"/>
        <end position="158"/>
    </location>
</feature>
<reference evidence="9" key="1">
    <citation type="submission" date="2021-12" db="EMBL/GenBank/DDBJ databases">
        <authorList>
            <person name="King R."/>
        </authorList>
    </citation>
    <scope>NUCLEOTIDE SEQUENCE</scope>
</reference>
<keyword evidence="4" id="KW-0720">Serine protease</keyword>
<keyword evidence="2" id="KW-0645">Protease</keyword>
<evidence type="ECO:0000313" key="9">
    <source>
        <dbReference type="EMBL" id="CAH0403050.1"/>
    </source>
</evidence>
<comment type="similarity">
    <text evidence="1">Belongs to the peptidase S1 family.</text>
</comment>
<dbReference type="SUPFAM" id="SSF50494">
    <property type="entry name" value="Trypsin-like serine proteases"/>
    <property type="match status" value="1"/>
</dbReference>
<evidence type="ECO:0000259" key="8">
    <source>
        <dbReference type="PROSITE" id="PS50240"/>
    </source>
</evidence>
<dbReference type="PANTHER" id="PTHR24276">
    <property type="entry name" value="POLYSERASE-RELATED"/>
    <property type="match status" value="1"/>
</dbReference>
<evidence type="ECO:0000256" key="4">
    <source>
        <dbReference type="ARBA" id="ARBA00022825"/>
    </source>
</evidence>
<dbReference type="PROSITE" id="PS50240">
    <property type="entry name" value="TRYPSIN_DOM"/>
    <property type="match status" value="1"/>
</dbReference>
<feature type="compositionally biased region" description="Basic residues" evidence="6">
    <location>
        <begin position="250"/>
        <end position="263"/>
    </location>
</feature>
<evidence type="ECO:0000313" key="10">
    <source>
        <dbReference type="Proteomes" id="UP001153292"/>
    </source>
</evidence>
<dbReference type="PRINTS" id="PR00722">
    <property type="entry name" value="CHYMOTRYPSIN"/>
</dbReference>
<dbReference type="InterPro" id="IPR001254">
    <property type="entry name" value="Trypsin_dom"/>
</dbReference>
<evidence type="ECO:0000256" key="2">
    <source>
        <dbReference type="ARBA" id="ARBA00022670"/>
    </source>
</evidence>
<evidence type="ECO:0000256" key="5">
    <source>
        <dbReference type="ARBA" id="ARBA00023157"/>
    </source>
</evidence>
<keyword evidence="7" id="KW-0732">Signal</keyword>
<evidence type="ECO:0000256" key="1">
    <source>
        <dbReference type="ARBA" id="ARBA00007664"/>
    </source>
</evidence>
<keyword evidence="5" id="KW-1015">Disulfide bond</keyword>
<dbReference type="Pfam" id="PF00089">
    <property type="entry name" value="Trypsin"/>
    <property type="match status" value="1"/>
</dbReference>
<dbReference type="Proteomes" id="UP001153292">
    <property type="component" value="Chromosome 22"/>
</dbReference>
<dbReference type="CDD" id="cd00190">
    <property type="entry name" value="Tryp_SPc"/>
    <property type="match status" value="1"/>
</dbReference>
<evidence type="ECO:0000256" key="7">
    <source>
        <dbReference type="SAM" id="SignalP"/>
    </source>
</evidence>
<dbReference type="SMART" id="SM00020">
    <property type="entry name" value="Tryp_SPc"/>
    <property type="match status" value="1"/>
</dbReference>
<name>A0ABN8B214_CHISP</name>
<dbReference type="PANTHER" id="PTHR24276:SF91">
    <property type="entry name" value="AT26814P-RELATED"/>
    <property type="match status" value="1"/>
</dbReference>
<sequence>MKILPILLFLLHLSDVFPQNPGYKDHKKEPILPKKNMQILISRKFSNGKLPLVKTKKPVKNEGYTVFPAVASMEKKLYHVPPSPYFPLDPYESQKTRVKKVLSDYVMTAIRKKRSADAVTVQPQKEIKKQDIAAIRKEKTKEKRKGDGKNAKSKTDKKNKTYKELSIIKYYANGSVYTVMTRQTLTPKHVKQRLNNSRAKKNKKRHSHLTLIKKHANGSTYTVKASHPLVSDRIHPKDSRIKSLKWKKANKRRLRSNKRRSRSHNVTESKHATVRAKAGRRLIAARDAMIEDYPYVVSIQKNNEHWCAGALLNPVLVITTANCVWKSNRMSRLQVRAGSRHTDRGGVVVGIQEVMKHPGWSIRRDPDNDVALLLLDERIKFSDKIHGIDLPNRIMMPPFEDAWVTSWGAERRDGVFDKKSMTLQLYHARLMDRSNCNNVTQRFGIAVTENFICLSQTGRRAPCTRDTGAPAVSDGILWGLASWGIRKLCGTERFPAMFSYLGSQTNMDFIANATHYLMSDERFYPYLDRYPTRAYSPTTTTTEVVLYIHD</sequence>
<feature type="chain" id="PRO_5046412926" description="Peptidase S1 domain-containing protein" evidence="7">
    <location>
        <begin position="19"/>
        <end position="550"/>
    </location>
</feature>
<dbReference type="Gene3D" id="2.40.10.10">
    <property type="entry name" value="Trypsin-like serine proteases"/>
    <property type="match status" value="1"/>
</dbReference>
<proteinExistence type="inferred from homology"/>
<protein>
    <recommendedName>
        <fullName evidence="8">Peptidase S1 domain-containing protein</fullName>
    </recommendedName>
</protein>
<gene>
    <name evidence="9" type="ORF">CHILSU_LOCUS6308</name>
</gene>
<feature type="region of interest" description="Disordered" evidence="6">
    <location>
        <begin position="250"/>
        <end position="274"/>
    </location>
</feature>
<dbReference type="EMBL" id="OU963915">
    <property type="protein sequence ID" value="CAH0403050.1"/>
    <property type="molecule type" value="Genomic_DNA"/>
</dbReference>
<feature type="domain" description="Peptidase S1" evidence="8">
    <location>
        <begin position="282"/>
        <end position="515"/>
    </location>
</feature>
<keyword evidence="10" id="KW-1185">Reference proteome</keyword>
<keyword evidence="3" id="KW-0378">Hydrolase</keyword>
<dbReference type="InterPro" id="IPR001314">
    <property type="entry name" value="Peptidase_S1A"/>
</dbReference>
<accession>A0ABN8B214</accession>
<evidence type="ECO:0000256" key="3">
    <source>
        <dbReference type="ARBA" id="ARBA00022801"/>
    </source>
</evidence>
<dbReference type="InterPro" id="IPR043504">
    <property type="entry name" value="Peptidase_S1_PA_chymotrypsin"/>
</dbReference>